<dbReference type="CDD" id="cd00302">
    <property type="entry name" value="cytochrome_P450"/>
    <property type="match status" value="1"/>
</dbReference>
<dbReference type="InterPro" id="IPR036396">
    <property type="entry name" value="Cyt_P450_sf"/>
</dbReference>
<dbReference type="PRINTS" id="PR00463">
    <property type="entry name" value="EP450I"/>
</dbReference>
<comment type="cofactor">
    <cofactor evidence="1">
        <name>heme</name>
        <dbReference type="ChEBI" id="CHEBI:30413"/>
    </cofactor>
</comment>
<dbReference type="InterPro" id="IPR002401">
    <property type="entry name" value="Cyt_P450_E_grp-I"/>
</dbReference>
<sequence length="535" mass="60754">MNEHQSSVTGSSMLRRLPGQLLQRNPFAGSIVPVRIPTWVCRGRPCLPFPHLWNYRNPLQILQSCHWNADDLEGDGRHSRYLDVLGFPPVLITRDPALIRAISKETGDRDGQFERDTILATGIAKGTGYDMLLYANGPQWRRQRKLAAAPFGKTSLFQPERFQEFEQTFRETVRKRLKKLYERIQQTGSNVHVALETEIKPIMLELLSHNFFGAEVSYQQIVERYVPALDRVIDRMVGDTVIKLGVPYRELPRFFPGVAAAREDYRIFNELVDLVLEGRHAGRGLWERFKSDAPDDALRSNLRLVLAGALEATTSLASWAISHLARNQEAQQRAFQEIQQAERYTPELLEGATYFRRVLEETLRLTPPLYFLPRRAPTKIRVELPDGRDLVVPPGAYVLLDHWNANRHEDHWGVESTGYPAMAFAPERWEWLAEHQRSSKEFLHFGFGHGPRVCPGKHLGELEVALVVGAFIRLFRFSAQSPDNPAVAGISTKPADGALVKLELRDDAPISDRRIFDAIRGSGCPHSNQGLNDHA</sequence>
<dbReference type="PANTHER" id="PTHR24305">
    <property type="entry name" value="CYTOCHROME P450"/>
    <property type="match status" value="1"/>
</dbReference>
<dbReference type="InterPro" id="IPR017972">
    <property type="entry name" value="Cyt_P450_CS"/>
</dbReference>
<gene>
    <name evidence="4" type="ORF">NB063_17030</name>
</gene>
<keyword evidence="3" id="KW-0479">Metal-binding</keyword>
<keyword evidence="3" id="KW-0408">Iron</keyword>
<proteinExistence type="inferred from homology"/>
<dbReference type="InterPro" id="IPR001128">
    <property type="entry name" value="Cyt_P450"/>
</dbReference>
<organism evidence="4 5">
    <name type="scientific">Aporhodopirellula aestuarii</name>
    <dbReference type="NCBI Taxonomy" id="2950107"/>
    <lineage>
        <taxon>Bacteria</taxon>
        <taxon>Pseudomonadati</taxon>
        <taxon>Planctomycetota</taxon>
        <taxon>Planctomycetia</taxon>
        <taxon>Pirellulales</taxon>
        <taxon>Pirellulaceae</taxon>
        <taxon>Aporhodopirellula</taxon>
    </lineage>
</organism>
<evidence type="ECO:0000256" key="1">
    <source>
        <dbReference type="ARBA" id="ARBA00001971"/>
    </source>
</evidence>
<keyword evidence="5" id="KW-1185">Reference proteome</keyword>
<keyword evidence="3" id="KW-0349">Heme</keyword>
<keyword evidence="3" id="KW-0560">Oxidoreductase</keyword>
<reference evidence="4 5" key="1">
    <citation type="journal article" date="2022" name="Syst. Appl. Microbiol.">
        <title>Rhodopirellula aestuarii sp. nov., a novel member of the genus Rhodopirellula isolated from brackish sediments collected in the Tagus River estuary, Portugal.</title>
        <authorList>
            <person name="Vitorino I.R."/>
            <person name="Klimek D."/>
            <person name="Calusinska M."/>
            <person name="Lobo-da-Cunha A."/>
            <person name="Vasconcelos V."/>
            <person name="Lage O.M."/>
        </authorList>
    </citation>
    <scope>NUCLEOTIDE SEQUENCE [LARGE SCALE GENOMIC DNA]</scope>
    <source>
        <strain evidence="4 5">ICT_H3.1</strain>
    </source>
</reference>
<evidence type="ECO:0000256" key="2">
    <source>
        <dbReference type="ARBA" id="ARBA00010617"/>
    </source>
</evidence>
<keyword evidence="3" id="KW-0503">Monooxygenase</keyword>
<accession>A0ABT0U5V1</accession>
<dbReference type="PRINTS" id="PR00385">
    <property type="entry name" value="P450"/>
</dbReference>
<evidence type="ECO:0000256" key="3">
    <source>
        <dbReference type="RuleBase" id="RU000461"/>
    </source>
</evidence>
<comment type="caution">
    <text evidence="4">The sequence shown here is derived from an EMBL/GenBank/DDBJ whole genome shotgun (WGS) entry which is preliminary data.</text>
</comment>
<dbReference type="RefSeq" id="WP_250929948.1">
    <property type="nucleotide sequence ID" value="NZ_JAMQBK010000044.1"/>
</dbReference>
<evidence type="ECO:0000313" key="5">
    <source>
        <dbReference type="Proteomes" id="UP001202961"/>
    </source>
</evidence>
<dbReference type="SUPFAM" id="SSF48264">
    <property type="entry name" value="Cytochrome P450"/>
    <property type="match status" value="1"/>
</dbReference>
<comment type="similarity">
    <text evidence="2 3">Belongs to the cytochrome P450 family.</text>
</comment>
<dbReference type="Proteomes" id="UP001202961">
    <property type="component" value="Unassembled WGS sequence"/>
</dbReference>
<dbReference type="Pfam" id="PF00067">
    <property type="entry name" value="p450"/>
    <property type="match status" value="1"/>
</dbReference>
<protein>
    <submittedName>
        <fullName evidence="4">Cytochrome P450</fullName>
    </submittedName>
</protein>
<dbReference type="EMBL" id="JAMQBK010000044">
    <property type="protein sequence ID" value="MCM2372313.1"/>
    <property type="molecule type" value="Genomic_DNA"/>
</dbReference>
<dbReference type="InterPro" id="IPR050121">
    <property type="entry name" value="Cytochrome_P450_monoxygenase"/>
</dbReference>
<dbReference type="Gene3D" id="1.10.630.10">
    <property type="entry name" value="Cytochrome P450"/>
    <property type="match status" value="1"/>
</dbReference>
<evidence type="ECO:0000313" key="4">
    <source>
        <dbReference type="EMBL" id="MCM2372313.1"/>
    </source>
</evidence>
<dbReference type="PROSITE" id="PS00086">
    <property type="entry name" value="CYTOCHROME_P450"/>
    <property type="match status" value="1"/>
</dbReference>
<dbReference type="PANTHER" id="PTHR24305:SF166">
    <property type="entry name" value="CYTOCHROME P450 12A4, MITOCHONDRIAL-RELATED"/>
    <property type="match status" value="1"/>
</dbReference>
<name>A0ABT0U5V1_9BACT</name>